<reference evidence="3" key="2">
    <citation type="journal article" date="2021" name="Sci. Data">
        <title>Chromosome-scale genome sequencing, assembly and annotation of six genomes from subfamily Leishmaniinae.</title>
        <authorList>
            <person name="Almutairi H."/>
            <person name="Urbaniak M.D."/>
            <person name="Bates M.D."/>
            <person name="Jariyapan N."/>
            <person name="Kwakye-Nuako G."/>
            <person name="Thomaz Soccol V."/>
            <person name="Al-Salem W.S."/>
            <person name="Dillon R.J."/>
            <person name="Bates P.A."/>
            <person name="Gatherer D."/>
        </authorList>
    </citation>
    <scope>NUCLEOTIDE SEQUENCE [LARGE SCALE GENOMIC DNA]</scope>
</reference>
<dbReference type="AlphaFoldDB" id="A0A836KU98"/>
<feature type="compositionally biased region" description="Low complexity" evidence="1">
    <location>
        <begin position="64"/>
        <end position="76"/>
    </location>
</feature>
<name>A0A836KU98_9TRYP</name>
<evidence type="ECO:0000256" key="1">
    <source>
        <dbReference type="SAM" id="MobiDB-lite"/>
    </source>
</evidence>
<keyword evidence="3" id="KW-1185">Reference proteome</keyword>
<proteinExistence type="predicted"/>
<feature type="region of interest" description="Disordered" evidence="1">
    <location>
        <begin position="400"/>
        <end position="422"/>
    </location>
</feature>
<feature type="region of interest" description="Disordered" evidence="1">
    <location>
        <begin position="224"/>
        <end position="309"/>
    </location>
</feature>
<feature type="region of interest" description="Disordered" evidence="1">
    <location>
        <begin position="610"/>
        <end position="630"/>
    </location>
</feature>
<dbReference type="GeneID" id="92363082"/>
<gene>
    <name evidence="2" type="ORF">LSCM4_07246</name>
</gene>
<dbReference type="Proteomes" id="UP000674143">
    <property type="component" value="Unassembled WGS sequence"/>
</dbReference>
<dbReference type="RefSeq" id="XP_067064531.1">
    <property type="nucleotide sequence ID" value="XM_067209148.1"/>
</dbReference>
<organism evidence="2 3">
    <name type="scientific">Leishmania orientalis</name>
    <dbReference type="NCBI Taxonomy" id="2249476"/>
    <lineage>
        <taxon>Eukaryota</taxon>
        <taxon>Discoba</taxon>
        <taxon>Euglenozoa</taxon>
        <taxon>Kinetoplastea</taxon>
        <taxon>Metakinetoplastina</taxon>
        <taxon>Trypanosomatida</taxon>
        <taxon>Trypanosomatidae</taxon>
        <taxon>Leishmaniinae</taxon>
        <taxon>Leishmania</taxon>
    </lineage>
</organism>
<feature type="region of interest" description="Disordered" evidence="1">
    <location>
        <begin position="95"/>
        <end position="131"/>
    </location>
</feature>
<dbReference type="EMBL" id="JAFHLR010000015">
    <property type="protein sequence ID" value="KAG5483035.1"/>
    <property type="molecule type" value="Genomic_DNA"/>
</dbReference>
<feature type="compositionally biased region" description="Low complexity" evidence="1">
    <location>
        <begin position="224"/>
        <end position="238"/>
    </location>
</feature>
<comment type="caution">
    <text evidence="2">The sequence shown here is derived from an EMBL/GenBank/DDBJ whole genome shotgun (WGS) entry which is preliminary data.</text>
</comment>
<dbReference type="KEGG" id="loi:92363082"/>
<evidence type="ECO:0000313" key="3">
    <source>
        <dbReference type="Proteomes" id="UP000674143"/>
    </source>
</evidence>
<feature type="region of interest" description="Disordered" evidence="1">
    <location>
        <begin position="1"/>
        <end position="78"/>
    </location>
</feature>
<feature type="compositionally biased region" description="Low complexity" evidence="1">
    <location>
        <begin position="27"/>
        <end position="36"/>
    </location>
</feature>
<accession>A0A836KU98</accession>
<sequence length="682" mass="73825">MMSFPRDDSGGNTLPTVRPLQHHQPQRQHPAQTPTASSREYERYFNSPRPCNPSTAPTILPNGQQQQHNLQQLPSQQKPPAVNMCTLTLASPVNVGGSPDTQFPVAPMRRQQQHDQVASSPSRHSSSADMNNPNMMQLYGRLPATSAAAGVPGLIGTAPIGASLVHRRPSALNGNSANGGHNSNSSLLLAQRLQQDFVNTSPAPMVSSTQQQQQRKTAITPFTTRPAPAHRAPPRVAAYPISPQSPVGRGSDGICSPLHEQEQLHPQQEQQSPYLPVPMHGRVPATAPDSTNVYTSSFTSSPSRSQQQQQQLHLLSVRDSGAAPQVMVSFNVVTTASPSLPSPGPAAAQAMATTTSLSTFADLEDIRQAHERPFRFKVLPPPPPFERFLMLWEMNASDRRPSQAMARGEGVSSNSSRGTASAMERGNVEAMLRPSTSAHAEEDDRASDGAAQCKTALTINASDNGRVSGESHRSTPQRVAMVTQYHHILQRWWAHVVIFERKLEVRQRLGNLRLCPSFADAQRAVGAAAAPGSPVRVGSGTFDDGPADARQINELTTPEEPVAFPAPATTADPFVAEEVALQAWSTLALQWWEETKQCLRLRRSCRGAPCRGTPSTRIDDNEGSSSEMHDAASLVSVNSYEFPSTEEGHLTQSLPPPDHDALLHFDFTIQSAFSSPTDSLQM</sequence>
<feature type="compositionally biased region" description="Polar residues" evidence="1">
    <location>
        <begin position="52"/>
        <end position="63"/>
    </location>
</feature>
<feature type="compositionally biased region" description="Low complexity" evidence="1">
    <location>
        <begin position="296"/>
        <end position="309"/>
    </location>
</feature>
<reference evidence="3" key="1">
    <citation type="journal article" date="2021" name="Microbiol. Resour. Announc.">
        <title>LGAAP: Leishmaniinae Genome Assembly and Annotation Pipeline.</title>
        <authorList>
            <person name="Almutairi H."/>
            <person name="Urbaniak M.D."/>
            <person name="Bates M.D."/>
            <person name="Jariyapan N."/>
            <person name="Kwakye-Nuako G."/>
            <person name="Thomaz-Soccol V."/>
            <person name="Al-Salem W.S."/>
            <person name="Dillon R.J."/>
            <person name="Bates P.A."/>
            <person name="Gatherer D."/>
        </authorList>
    </citation>
    <scope>NUCLEOTIDE SEQUENCE [LARGE SCALE GENOMIC DNA]</scope>
</reference>
<protein>
    <submittedName>
        <fullName evidence="2">Uncharacterized protein</fullName>
    </submittedName>
</protein>
<evidence type="ECO:0000313" key="2">
    <source>
        <dbReference type="EMBL" id="KAG5483035.1"/>
    </source>
</evidence>